<feature type="domain" description="Tyr recombinase" evidence="2">
    <location>
        <begin position="1"/>
        <end position="153"/>
    </location>
</feature>
<name>A0A656YX36_9EURY</name>
<keyword evidence="4" id="KW-1185">Reference proteome</keyword>
<dbReference type="SUPFAM" id="SSF56349">
    <property type="entry name" value="DNA breaking-rejoining enzymes"/>
    <property type="match status" value="1"/>
</dbReference>
<dbReference type="CDD" id="cd00397">
    <property type="entry name" value="DNA_BRE_C"/>
    <property type="match status" value="1"/>
</dbReference>
<reference evidence="3 4" key="1">
    <citation type="journal article" date="2016" name="Sci. Rep.">
        <title>Metabolic traits of an uncultured archaeal lineage -MSBL1- from brine pools of the Red Sea.</title>
        <authorList>
            <person name="Mwirichia R."/>
            <person name="Alam I."/>
            <person name="Rashid M."/>
            <person name="Vinu M."/>
            <person name="Ba-Alawi W."/>
            <person name="Anthony Kamau A."/>
            <person name="Kamanda Ngugi D."/>
            <person name="Goker M."/>
            <person name="Klenk H.P."/>
            <person name="Bajic V."/>
            <person name="Stingl U."/>
        </authorList>
    </citation>
    <scope>NUCLEOTIDE SEQUENCE [LARGE SCALE GENOMIC DNA]</scope>
    <source>
        <strain evidence="3">SCGC-AAA259J03</strain>
    </source>
</reference>
<dbReference type="InterPro" id="IPR002104">
    <property type="entry name" value="Integrase_catalytic"/>
</dbReference>
<dbReference type="PROSITE" id="PS51898">
    <property type="entry name" value="TYR_RECOMBINASE"/>
    <property type="match status" value="1"/>
</dbReference>
<dbReference type="AlphaFoldDB" id="A0A656YX36"/>
<dbReference type="Gene3D" id="1.10.443.10">
    <property type="entry name" value="Intergrase catalytic core"/>
    <property type="match status" value="1"/>
</dbReference>
<protein>
    <recommendedName>
        <fullName evidence="2">Tyr recombinase domain-containing protein</fullName>
    </recommendedName>
</protein>
<dbReference type="GO" id="GO:0015074">
    <property type="term" value="P:DNA integration"/>
    <property type="evidence" value="ECO:0007669"/>
    <property type="project" value="InterPro"/>
</dbReference>
<dbReference type="GO" id="GO:0003677">
    <property type="term" value="F:DNA binding"/>
    <property type="evidence" value="ECO:0007669"/>
    <property type="project" value="InterPro"/>
</dbReference>
<dbReference type="Pfam" id="PF00589">
    <property type="entry name" value="Phage_integrase"/>
    <property type="match status" value="1"/>
</dbReference>
<dbReference type="Proteomes" id="UP000070257">
    <property type="component" value="Unassembled WGS sequence"/>
</dbReference>
<dbReference type="EMBL" id="LHXT01000007">
    <property type="protein sequence ID" value="KXA98751.1"/>
    <property type="molecule type" value="Genomic_DNA"/>
</dbReference>
<proteinExistence type="predicted"/>
<gene>
    <name evidence="3" type="ORF">AKJ39_00980</name>
</gene>
<evidence type="ECO:0000259" key="2">
    <source>
        <dbReference type="PROSITE" id="PS51898"/>
    </source>
</evidence>
<evidence type="ECO:0000313" key="4">
    <source>
        <dbReference type="Proteomes" id="UP000070257"/>
    </source>
</evidence>
<evidence type="ECO:0000256" key="1">
    <source>
        <dbReference type="ARBA" id="ARBA00023172"/>
    </source>
</evidence>
<evidence type="ECO:0000313" key="3">
    <source>
        <dbReference type="EMBL" id="KXA98751.1"/>
    </source>
</evidence>
<dbReference type="GO" id="GO:0006310">
    <property type="term" value="P:DNA recombination"/>
    <property type="evidence" value="ECO:0007669"/>
    <property type="project" value="UniProtKB-KW"/>
</dbReference>
<keyword evidence="1" id="KW-0233">DNA recombination</keyword>
<organism evidence="3 4">
    <name type="scientific">candidate division MSBL1 archaeon SCGC-AAA259J03</name>
    <dbReference type="NCBI Taxonomy" id="1698269"/>
    <lineage>
        <taxon>Archaea</taxon>
        <taxon>Methanobacteriati</taxon>
        <taxon>Methanobacteriota</taxon>
        <taxon>candidate division MSBL1</taxon>
    </lineage>
</organism>
<comment type="caution">
    <text evidence="3">The sequence shown here is derived from an EMBL/GenBank/DDBJ whole genome shotgun (WGS) entry which is preliminary data.</text>
</comment>
<dbReference type="InterPro" id="IPR013762">
    <property type="entry name" value="Integrase-like_cat_sf"/>
</dbReference>
<dbReference type="InterPro" id="IPR011010">
    <property type="entry name" value="DNA_brk_join_enz"/>
</dbReference>
<sequence length="354" mass="41347">MRIGETLQIKKDDLDLDSEPARINLRHEYTKNGESGRTVFLTDEAKEYLENYLEWRKGKKKGNGVPYDETDKVFPFSEENARGFLNRALEKTRLDDRDEETGRRKIHIHSTRKFFRFNCGLGDALTHAIMGHRRDLDRSYLRQNKEKAGRKFKEIAEPNLTILTSKEGNVKQMVRLESILDRVNEAKRIGRSEEEILSMIRKTLSERNEETAIRDEKTVNSPNDIDWTEVSEETYQEIKSMMSREMGRMKIPEKLTDEQAEKVLKQFEESGHVISELELTDEIETKTKNKIVKEEELEEFFDKGWTYVDKVNENKVVIEKEVEVFPSKTHTGKEKLKAAKTFVEGTESGDTEQD</sequence>
<accession>A0A656YX36</accession>